<dbReference type="InterPro" id="IPR002173">
    <property type="entry name" value="Carboh/pur_kinase_PfkB_CS"/>
</dbReference>
<evidence type="ECO:0000313" key="7">
    <source>
        <dbReference type="Proteomes" id="UP000011744"/>
    </source>
</evidence>
<dbReference type="EMBL" id="AONQ01000064">
    <property type="protein sequence ID" value="EME68478.1"/>
    <property type="molecule type" value="Genomic_DNA"/>
</dbReference>
<dbReference type="eggNOG" id="COG0524">
    <property type="taxonomic scope" value="Bacteria"/>
</dbReference>
<comment type="caution">
    <text evidence="6">The sequence shown here is derived from an EMBL/GenBank/DDBJ whole genome shotgun (WGS) entry which is preliminary data.</text>
</comment>
<dbReference type="SUPFAM" id="SSF53613">
    <property type="entry name" value="Ribokinase-like"/>
    <property type="match status" value="1"/>
</dbReference>
<dbReference type="STRING" id="1244869.H261_18275"/>
<gene>
    <name evidence="6" type="ORF">H261_18275</name>
</gene>
<dbReference type="GO" id="GO:0006796">
    <property type="term" value="P:phosphate-containing compound metabolic process"/>
    <property type="evidence" value="ECO:0007669"/>
    <property type="project" value="UniProtKB-ARBA"/>
</dbReference>
<dbReference type="Proteomes" id="UP000011744">
    <property type="component" value="Unassembled WGS sequence"/>
</dbReference>
<evidence type="ECO:0000256" key="2">
    <source>
        <dbReference type="ARBA" id="ARBA00022679"/>
    </source>
</evidence>
<accession>M3A6P0</accession>
<organism evidence="6 7">
    <name type="scientific">Paramagnetospirillum caucaseum</name>
    <dbReference type="NCBI Taxonomy" id="1244869"/>
    <lineage>
        <taxon>Bacteria</taxon>
        <taxon>Pseudomonadati</taxon>
        <taxon>Pseudomonadota</taxon>
        <taxon>Alphaproteobacteria</taxon>
        <taxon>Rhodospirillales</taxon>
        <taxon>Magnetospirillaceae</taxon>
        <taxon>Paramagnetospirillum</taxon>
    </lineage>
</organism>
<dbReference type="GO" id="GO:0016301">
    <property type="term" value="F:kinase activity"/>
    <property type="evidence" value="ECO:0007669"/>
    <property type="project" value="UniProtKB-KW"/>
</dbReference>
<dbReference type="InterPro" id="IPR002139">
    <property type="entry name" value="Ribo/fructo_kinase"/>
</dbReference>
<dbReference type="Pfam" id="PF00294">
    <property type="entry name" value="PfkB"/>
    <property type="match status" value="2"/>
</dbReference>
<proteinExistence type="inferred from homology"/>
<keyword evidence="2 4" id="KW-0808">Transferase</keyword>
<evidence type="ECO:0000259" key="5">
    <source>
        <dbReference type="Pfam" id="PF00294"/>
    </source>
</evidence>
<comment type="similarity">
    <text evidence="1 4">Belongs to the carbohydrate kinase PfkB family.</text>
</comment>
<evidence type="ECO:0000313" key="6">
    <source>
        <dbReference type="EMBL" id="EME68478.1"/>
    </source>
</evidence>
<dbReference type="PANTHER" id="PTHR10584">
    <property type="entry name" value="SUGAR KINASE"/>
    <property type="match status" value="1"/>
</dbReference>
<sequence length="293" mass="30899">MARIVVLGNIARDEVIHLDHRLREGAHLQGTPPAARLGGGGANTAIALAHAGHEVSLVAAVGTDPLADELLAELSRYGVDIGPVTRISGPTTRSLVLLDPEGERTIVNLTRARESRSPRRLLDLGADCVYVRSNGQNLAGLLREKAALCPIVAQIRPLEEGHLPVQILIGSHGDLDTRFLADPLAESRKLAGDVLRWVVITHGGEGAEAFGIGGERLRATAPDVPVVDTTGAGDSFAAGLTHALALGLDMTQALPLAVRWGAAKVSRMGSFLDRDAVREVLRESTGRSSPNRP</sequence>
<dbReference type="Gene3D" id="3.40.1190.20">
    <property type="match status" value="1"/>
</dbReference>
<dbReference type="PRINTS" id="PR00990">
    <property type="entry name" value="RIBOKINASE"/>
</dbReference>
<keyword evidence="3 4" id="KW-0418">Kinase</keyword>
<dbReference type="PROSITE" id="PS00584">
    <property type="entry name" value="PFKB_KINASES_2"/>
    <property type="match status" value="1"/>
</dbReference>
<evidence type="ECO:0000256" key="4">
    <source>
        <dbReference type="RuleBase" id="RU003704"/>
    </source>
</evidence>
<dbReference type="GO" id="GO:0005829">
    <property type="term" value="C:cytosol"/>
    <property type="evidence" value="ECO:0007669"/>
    <property type="project" value="TreeGrafter"/>
</dbReference>
<evidence type="ECO:0000256" key="3">
    <source>
        <dbReference type="ARBA" id="ARBA00022777"/>
    </source>
</evidence>
<dbReference type="InterPro" id="IPR011611">
    <property type="entry name" value="PfkB_dom"/>
</dbReference>
<feature type="domain" description="Carbohydrate kinase PfkB" evidence="5">
    <location>
        <begin position="1"/>
        <end position="121"/>
    </location>
</feature>
<dbReference type="InterPro" id="IPR029056">
    <property type="entry name" value="Ribokinase-like"/>
</dbReference>
<evidence type="ECO:0000256" key="1">
    <source>
        <dbReference type="ARBA" id="ARBA00010688"/>
    </source>
</evidence>
<keyword evidence="7" id="KW-1185">Reference proteome</keyword>
<dbReference type="RefSeq" id="WP_008620406.1">
    <property type="nucleotide sequence ID" value="NZ_AONQ01000064.1"/>
</dbReference>
<reference evidence="6 7" key="1">
    <citation type="journal article" date="2014" name="Genome Announc.">
        <title>Draft Genome Sequence of Magnetospirillum sp. Strain SO-1, a Freshwater Magnetotactic Bacterium Isolated from the Ol'khovka River, Russia.</title>
        <authorList>
            <person name="Grouzdev D.S."/>
            <person name="Dziuba M.V."/>
            <person name="Sukhacheva M.S."/>
            <person name="Mardanov A.V."/>
            <person name="Beletskiy A.V."/>
            <person name="Kuznetsov B.B."/>
            <person name="Skryabin K.G."/>
        </authorList>
    </citation>
    <scope>NUCLEOTIDE SEQUENCE [LARGE SCALE GENOMIC DNA]</scope>
    <source>
        <strain evidence="6 7">SO-1</strain>
    </source>
</reference>
<protein>
    <submittedName>
        <fullName evidence="6">PfkB family carbohydrate kinase</fullName>
    </submittedName>
</protein>
<dbReference type="AlphaFoldDB" id="M3A6P0"/>
<feature type="domain" description="Carbohydrate kinase PfkB" evidence="5">
    <location>
        <begin position="184"/>
        <end position="270"/>
    </location>
</feature>
<dbReference type="OrthoDB" id="9792663at2"/>
<name>M3A6P0_9PROT</name>
<dbReference type="PANTHER" id="PTHR10584:SF166">
    <property type="entry name" value="RIBOKINASE"/>
    <property type="match status" value="1"/>
</dbReference>
<dbReference type="PATRIC" id="fig|1244869.3.peg.3654"/>